<sequence length="275" mass="29845">MRVYLLPLLVLFVAGYASLAFAETTFEIKIPSGASDPGAPFFWSEKSTGVTTGEITVFPGDSVIWHNADTAFHTITSVSADSIQTGEFEVDGKFDSGFFTAGKSFTQKFNDVGDFYYFCSIHPFMNGVVHVVKNPGNVKSIDNVGSGFSDDGLGFKVKYILDTNLQKAVHVNPDEKSLTFRISGSSGNDQITLVLPPKLIENPNAVFVDGVMTEFESESTSSGTKLILPITADSKDIKIMGTKVIPEFGFLAISILSIGVVSMLFLTRSKLLMFR</sequence>
<dbReference type="PANTHER" id="PTHR36507">
    <property type="entry name" value="BLL1555 PROTEIN"/>
    <property type="match status" value="1"/>
</dbReference>
<dbReference type="RefSeq" id="WP_179363478.1">
    <property type="nucleotide sequence ID" value="NZ_CP026994.1"/>
</dbReference>
<accession>A0A7D5R0C9</accession>
<dbReference type="GeneID" id="56061109"/>
<evidence type="ECO:0000259" key="4">
    <source>
        <dbReference type="Pfam" id="PF00127"/>
    </source>
</evidence>
<evidence type="ECO:0000256" key="2">
    <source>
        <dbReference type="ARBA" id="ARBA00023008"/>
    </source>
</evidence>
<dbReference type="Gene3D" id="2.60.40.420">
    <property type="entry name" value="Cupredoxins - blue copper proteins"/>
    <property type="match status" value="1"/>
</dbReference>
<gene>
    <name evidence="5" type="ORF">C5F49_04060</name>
</gene>
<name>A0A7D5R0C9_9ARCH</name>
<reference evidence="5 6" key="1">
    <citation type="submission" date="2018-02" db="EMBL/GenBank/DDBJ databases">
        <title>Complete genome of Nitrosopumilus oxyclinae HCE1.</title>
        <authorList>
            <person name="Qin W."/>
            <person name="Zheng Y."/>
            <person name="Stahl D.A."/>
        </authorList>
    </citation>
    <scope>NUCLEOTIDE SEQUENCE [LARGE SCALE GENOMIC DNA]</scope>
    <source>
        <strain evidence="5 6">HCE1</strain>
    </source>
</reference>
<dbReference type="GO" id="GO:0005507">
    <property type="term" value="F:copper ion binding"/>
    <property type="evidence" value="ECO:0007669"/>
    <property type="project" value="InterPro"/>
</dbReference>
<keyword evidence="2" id="KW-0186">Copper</keyword>
<dbReference type="AlphaFoldDB" id="A0A7D5R0C9"/>
<dbReference type="GO" id="GO:0009055">
    <property type="term" value="F:electron transfer activity"/>
    <property type="evidence" value="ECO:0007669"/>
    <property type="project" value="InterPro"/>
</dbReference>
<keyword evidence="3" id="KW-0812">Transmembrane</keyword>
<dbReference type="KEGG" id="nox:C5F49_04060"/>
<evidence type="ECO:0000256" key="3">
    <source>
        <dbReference type="SAM" id="Phobius"/>
    </source>
</evidence>
<dbReference type="InterPro" id="IPR008972">
    <property type="entry name" value="Cupredoxin"/>
</dbReference>
<keyword evidence="3" id="KW-1133">Transmembrane helix</keyword>
<dbReference type="Pfam" id="PF00127">
    <property type="entry name" value="Copper-bind"/>
    <property type="match status" value="1"/>
</dbReference>
<dbReference type="InterPro" id="IPR052721">
    <property type="entry name" value="ET_Amicyanin"/>
</dbReference>
<feature type="domain" description="Blue (type 1) copper" evidence="4">
    <location>
        <begin position="52"/>
        <end position="131"/>
    </location>
</feature>
<dbReference type="OrthoDB" id="11836at2157"/>
<dbReference type="PANTHER" id="PTHR36507:SF1">
    <property type="entry name" value="BLL1555 PROTEIN"/>
    <property type="match status" value="1"/>
</dbReference>
<feature type="transmembrane region" description="Helical" evidence="3">
    <location>
        <begin position="248"/>
        <end position="266"/>
    </location>
</feature>
<dbReference type="Proteomes" id="UP000509441">
    <property type="component" value="Chromosome"/>
</dbReference>
<keyword evidence="1" id="KW-0479">Metal-binding</keyword>
<protein>
    <submittedName>
        <fullName evidence="5">Copper-binding protein</fullName>
    </submittedName>
</protein>
<dbReference type="InterPro" id="IPR000923">
    <property type="entry name" value="BlueCu_1"/>
</dbReference>
<evidence type="ECO:0000256" key="1">
    <source>
        <dbReference type="ARBA" id="ARBA00022723"/>
    </source>
</evidence>
<keyword evidence="6" id="KW-1185">Reference proteome</keyword>
<dbReference type="EMBL" id="CP026994">
    <property type="protein sequence ID" value="QLH05556.1"/>
    <property type="molecule type" value="Genomic_DNA"/>
</dbReference>
<evidence type="ECO:0000313" key="5">
    <source>
        <dbReference type="EMBL" id="QLH05556.1"/>
    </source>
</evidence>
<organism evidence="5 6">
    <name type="scientific">Nitrosopumilus oxyclinae</name>
    <dbReference type="NCBI Taxonomy" id="1959104"/>
    <lineage>
        <taxon>Archaea</taxon>
        <taxon>Nitrososphaerota</taxon>
        <taxon>Nitrososphaeria</taxon>
        <taxon>Nitrosopumilales</taxon>
        <taxon>Nitrosopumilaceae</taxon>
        <taxon>Nitrosopumilus</taxon>
    </lineage>
</organism>
<proteinExistence type="predicted"/>
<keyword evidence="3" id="KW-0472">Membrane</keyword>
<evidence type="ECO:0000313" key="6">
    <source>
        <dbReference type="Proteomes" id="UP000509441"/>
    </source>
</evidence>
<dbReference type="SUPFAM" id="SSF49503">
    <property type="entry name" value="Cupredoxins"/>
    <property type="match status" value="1"/>
</dbReference>